<dbReference type="EMBL" id="JAAMPC010000005">
    <property type="protein sequence ID" value="KAG2311562.1"/>
    <property type="molecule type" value="Genomic_DNA"/>
</dbReference>
<feature type="compositionally biased region" description="Acidic residues" evidence="1">
    <location>
        <begin position="119"/>
        <end position="148"/>
    </location>
</feature>
<proteinExistence type="predicted"/>
<name>A0A8X8AVA3_BRACI</name>
<gene>
    <name evidence="2" type="ORF">Bca52824_023119</name>
</gene>
<sequence>MVQDTSQGSMTVTQYRSFFYNLDIVQRLDEQALISVAKAGLREEIREGLDRNIFPNLEALFEEATEVEEILETEKTPPNSPRKGRRNSPDHGKRACKAAMKGDPEDEGYDYVPPPNPDSENEEDQTSDDEDLSVEESASDESASDEDVNSTSGSDA</sequence>
<evidence type="ECO:0000313" key="3">
    <source>
        <dbReference type="Proteomes" id="UP000886595"/>
    </source>
</evidence>
<reference evidence="2 3" key="1">
    <citation type="submission" date="2020-02" db="EMBL/GenBank/DDBJ databases">
        <authorList>
            <person name="Ma Q."/>
            <person name="Huang Y."/>
            <person name="Song X."/>
            <person name="Pei D."/>
        </authorList>
    </citation>
    <scope>NUCLEOTIDE SEQUENCE [LARGE SCALE GENOMIC DNA]</scope>
    <source>
        <strain evidence="2">Sxm20200214</strain>
        <tissue evidence="2">Leaf</tissue>
    </source>
</reference>
<feature type="region of interest" description="Disordered" evidence="1">
    <location>
        <begin position="68"/>
        <end position="156"/>
    </location>
</feature>
<protein>
    <submittedName>
        <fullName evidence="2">Uncharacterized protein</fullName>
    </submittedName>
</protein>
<organism evidence="2 3">
    <name type="scientific">Brassica carinata</name>
    <name type="common">Ethiopian mustard</name>
    <name type="synonym">Abyssinian cabbage</name>
    <dbReference type="NCBI Taxonomy" id="52824"/>
    <lineage>
        <taxon>Eukaryota</taxon>
        <taxon>Viridiplantae</taxon>
        <taxon>Streptophyta</taxon>
        <taxon>Embryophyta</taxon>
        <taxon>Tracheophyta</taxon>
        <taxon>Spermatophyta</taxon>
        <taxon>Magnoliopsida</taxon>
        <taxon>eudicotyledons</taxon>
        <taxon>Gunneridae</taxon>
        <taxon>Pentapetalae</taxon>
        <taxon>rosids</taxon>
        <taxon>malvids</taxon>
        <taxon>Brassicales</taxon>
        <taxon>Brassicaceae</taxon>
        <taxon>Brassiceae</taxon>
        <taxon>Brassica</taxon>
    </lineage>
</organism>
<dbReference type="Proteomes" id="UP000886595">
    <property type="component" value="Unassembled WGS sequence"/>
</dbReference>
<comment type="caution">
    <text evidence="2">The sequence shown here is derived from an EMBL/GenBank/DDBJ whole genome shotgun (WGS) entry which is preliminary data.</text>
</comment>
<evidence type="ECO:0000256" key="1">
    <source>
        <dbReference type="SAM" id="MobiDB-lite"/>
    </source>
</evidence>
<evidence type="ECO:0000313" key="2">
    <source>
        <dbReference type="EMBL" id="KAG2311562.1"/>
    </source>
</evidence>
<keyword evidence="3" id="KW-1185">Reference proteome</keyword>
<dbReference type="AlphaFoldDB" id="A0A8X8AVA3"/>
<accession>A0A8X8AVA3</accession>